<dbReference type="Proteomes" id="UP000662200">
    <property type="component" value="Unassembled WGS sequence"/>
</dbReference>
<evidence type="ECO:0000256" key="13">
    <source>
        <dbReference type="ARBA" id="ARBA00042156"/>
    </source>
</evidence>
<dbReference type="Gene3D" id="1.10.8.280">
    <property type="entry name" value="ABC transporter ATPase domain-like"/>
    <property type="match status" value="1"/>
</dbReference>
<comment type="similarity">
    <text evidence="11">Belongs to the ABC transporter superfamily. UvrA family.</text>
</comment>
<dbReference type="InterPro" id="IPR027417">
    <property type="entry name" value="P-loop_NTPase"/>
</dbReference>
<dbReference type="Gene3D" id="1.20.1580.10">
    <property type="entry name" value="ABC transporter ATPase like domain"/>
    <property type="match status" value="2"/>
</dbReference>
<evidence type="ECO:0000256" key="7">
    <source>
        <dbReference type="ARBA" id="ARBA00022840"/>
    </source>
</evidence>
<dbReference type="InterPro" id="IPR003439">
    <property type="entry name" value="ABC_transporter-like_ATP-bd"/>
</dbReference>
<evidence type="ECO:0000259" key="14">
    <source>
        <dbReference type="PROSITE" id="PS50893"/>
    </source>
</evidence>
<keyword evidence="3" id="KW-0677">Repeat</keyword>
<dbReference type="AlphaFoldDB" id="A0A8J3BGU2"/>
<gene>
    <name evidence="15" type="primary">uvrA</name>
    <name evidence="15" type="ORF">GCM10010124_08950</name>
</gene>
<sequence length="802" mass="85092">MPKATRTTTPARHPADSHDLIRVRGARVNNLRDVSVEIPKRRLTVFTGVSGSGKSSLVFGTIAADSQRMINETYSAFVQGFMPTLARPDVDVLDGLTTAIIVDQERLGANPRSTVGTVTDANAMLRILFSRLGQPHIGSPQAYSFNVASISGAGAVTMERAGKTVKERRSFSITGGMCPRCEGRGAVTDFDLSTLYDDSRSLNEGALTIPGYSMEGWFGRILRGCGYFDPDKPIRRFTKKELHDLLHREPTKIKVDGINLTYTGLIPQIQKSFLAKDVDAMQPHIRAFVERVVTFTVCPECAGTRLSEAARSSKIRDVSIADASAMQISDLATWVGGLREPSVAPLLEALGATLDSFVDIGLGYLSLDRSSGTLSGGEAQRTKMIRHLGSSLTDVTYVFDEPTVGLHPHDIQRMNDLLLRLRDKGNTVLVVEHKPEAIAVADHVVDLGPAAGTAGGTVCFEGTVEGLRASDTVTGRHLDDRAALKKTVRTPTGALEIRGAAANNLRDVDVDIPLGTLVVLTGVAGSGKSSLIRGSVAGRDGVVSVDQGGIRGSRRSNPATYTGLLDPVRKAFAKANGVKPALFSANSAGACPACNGAGVIYTDLGMMAGVATTCEECEGRRFQSSVLEYRLGGRDIAEVLAMPVAEAARFFGDGEARTPAAHAVLERLADVGLGYLSLGQPLTTLSGGERQRLKLATHMGTAGGVYVLDEPTTGLHLADVEQLLGLLDRLVDAGKSVIVIEHHQAVMAHADWIIDLGPGAGHDGGRVVFEGTPADLVADRSTLTGEHLAAYVGARRPAARAR</sequence>
<evidence type="ECO:0000256" key="1">
    <source>
        <dbReference type="ARBA" id="ARBA00004496"/>
    </source>
</evidence>
<comment type="subcellular location">
    <subcellularLocation>
        <location evidence="1">Cytoplasm</location>
    </subcellularLocation>
</comment>
<dbReference type="SUPFAM" id="SSF52540">
    <property type="entry name" value="P-loop containing nucleoside triphosphate hydrolases"/>
    <property type="match status" value="2"/>
</dbReference>
<keyword evidence="8" id="KW-0267">Excision nuclease</keyword>
<evidence type="ECO:0000256" key="4">
    <source>
        <dbReference type="ARBA" id="ARBA00022741"/>
    </source>
</evidence>
<dbReference type="Pfam" id="PF00005">
    <property type="entry name" value="ABC_tran"/>
    <property type="match status" value="1"/>
</dbReference>
<name>A0A8J3BGU2_9ACTN</name>
<keyword evidence="7" id="KW-0067">ATP-binding</keyword>
<evidence type="ECO:0000256" key="2">
    <source>
        <dbReference type="ARBA" id="ARBA00022490"/>
    </source>
</evidence>
<evidence type="ECO:0000256" key="6">
    <source>
        <dbReference type="ARBA" id="ARBA00022769"/>
    </source>
</evidence>
<protein>
    <recommendedName>
        <fullName evidence="12">UvrABC system protein A</fullName>
    </recommendedName>
    <alternativeName>
        <fullName evidence="13">Excinuclease ABC subunit A</fullName>
    </alternativeName>
</protein>
<dbReference type="RefSeq" id="WP_189112881.1">
    <property type="nucleotide sequence ID" value="NZ_BMQC01000002.1"/>
</dbReference>
<feature type="domain" description="ABC transporter" evidence="14">
    <location>
        <begin position="488"/>
        <end position="783"/>
    </location>
</feature>
<dbReference type="GO" id="GO:0016887">
    <property type="term" value="F:ATP hydrolysis activity"/>
    <property type="evidence" value="ECO:0007669"/>
    <property type="project" value="InterPro"/>
</dbReference>
<dbReference type="GO" id="GO:0006281">
    <property type="term" value="P:DNA repair"/>
    <property type="evidence" value="ECO:0007669"/>
    <property type="project" value="UniProtKB-KW"/>
</dbReference>
<dbReference type="EMBL" id="BMQC01000002">
    <property type="protein sequence ID" value="GGK18554.1"/>
    <property type="molecule type" value="Genomic_DNA"/>
</dbReference>
<keyword evidence="6" id="KW-0228">DNA excision</keyword>
<keyword evidence="2" id="KW-0963">Cytoplasm</keyword>
<dbReference type="GO" id="GO:0004518">
    <property type="term" value="F:nuclease activity"/>
    <property type="evidence" value="ECO:0007669"/>
    <property type="project" value="UniProtKB-KW"/>
</dbReference>
<dbReference type="PROSITE" id="PS50893">
    <property type="entry name" value="ABC_TRANSPORTER_2"/>
    <property type="match status" value="1"/>
</dbReference>
<evidence type="ECO:0000256" key="11">
    <source>
        <dbReference type="ARBA" id="ARBA00038000"/>
    </source>
</evidence>
<keyword evidence="4" id="KW-0547">Nucleotide-binding</keyword>
<reference evidence="15" key="1">
    <citation type="journal article" date="2014" name="Int. J. Syst. Evol. Microbiol.">
        <title>Complete genome sequence of Corynebacterium casei LMG S-19264T (=DSM 44701T), isolated from a smear-ripened cheese.</title>
        <authorList>
            <consortium name="US DOE Joint Genome Institute (JGI-PGF)"/>
            <person name="Walter F."/>
            <person name="Albersmeier A."/>
            <person name="Kalinowski J."/>
            <person name="Ruckert C."/>
        </authorList>
    </citation>
    <scope>NUCLEOTIDE SEQUENCE</scope>
    <source>
        <strain evidence="15">JCM 3091</strain>
    </source>
</reference>
<accession>A0A8J3BGU2</accession>
<evidence type="ECO:0000313" key="15">
    <source>
        <dbReference type="EMBL" id="GGK18554.1"/>
    </source>
</evidence>
<evidence type="ECO:0000256" key="5">
    <source>
        <dbReference type="ARBA" id="ARBA00022763"/>
    </source>
</evidence>
<dbReference type="PANTHER" id="PTHR43152:SF2">
    <property type="entry name" value="DRUG RESISTANCE ABC TRANSPORTER"/>
    <property type="match status" value="1"/>
</dbReference>
<organism evidence="15 16">
    <name type="scientific">Pilimelia terevasa</name>
    <dbReference type="NCBI Taxonomy" id="53372"/>
    <lineage>
        <taxon>Bacteria</taxon>
        <taxon>Bacillati</taxon>
        <taxon>Actinomycetota</taxon>
        <taxon>Actinomycetes</taxon>
        <taxon>Micromonosporales</taxon>
        <taxon>Micromonosporaceae</taxon>
        <taxon>Pilimelia</taxon>
    </lineage>
</organism>
<reference evidence="15" key="2">
    <citation type="submission" date="2020-09" db="EMBL/GenBank/DDBJ databases">
        <authorList>
            <person name="Sun Q."/>
            <person name="Ohkuma M."/>
        </authorList>
    </citation>
    <scope>NUCLEOTIDE SEQUENCE</scope>
    <source>
        <strain evidence="15">JCM 3091</strain>
    </source>
</reference>
<keyword evidence="16" id="KW-1185">Reference proteome</keyword>
<keyword evidence="9" id="KW-0238">DNA-binding</keyword>
<dbReference type="GO" id="GO:0005737">
    <property type="term" value="C:cytoplasm"/>
    <property type="evidence" value="ECO:0007669"/>
    <property type="project" value="UniProtKB-SubCell"/>
</dbReference>
<evidence type="ECO:0000256" key="12">
    <source>
        <dbReference type="ARBA" id="ARBA00039316"/>
    </source>
</evidence>
<evidence type="ECO:0000256" key="9">
    <source>
        <dbReference type="ARBA" id="ARBA00023125"/>
    </source>
</evidence>
<comment type="caution">
    <text evidence="15">The sequence shown here is derived from an EMBL/GenBank/DDBJ whole genome shotgun (WGS) entry which is preliminary data.</text>
</comment>
<dbReference type="GO" id="GO:0003677">
    <property type="term" value="F:DNA binding"/>
    <property type="evidence" value="ECO:0007669"/>
    <property type="project" value="UniProtKB-KW"/>
</dbReference>
<keyword evidence="10" id="KW-0234">DNA repair</keyword>
<evidence type="ECO:0000256" key="8">
    <source>
        <dbReference type="ARBA" id="ARBA00022881"/>
    </source>
</evidence>
<dbReference type="GO" id="GO:0005524">
    <property type="term" value="F:ATP binding"/>
    <property type="evidence" value="ECO:0007669"/>
    <property type="project" value="UniProtKB-KW"/>
</dbReference>
<keyword evidence="5" id="KW-0227">DNA damage</keyword>
<dbReference type="Gene3D" id="3.40.50.300">
    <property type="entry name" value="P-loop containing nucleotide triphosphate hydrolases"/>
    <property type="match status" value="3"/>
</dbReference>
<proteinExistence type="inferred from homology"/>
<evidence type="ECO:0000256" key="10">
    <source>
        <dbReference type="ARBA" id="ARBA00023204"/>
    </source>
</evidence>
<evidence type="ECO:0000313" key="16">
    <source>
        <dbReference type="Proteomes" id="UP000662200"/>
    </source>
</evidence>
<evidence type="ECO:0000256" key="3">
    <source>
        <dbReference type="ARBA" id="ARBA00022737"/>
    </source>
</evidence>
<dbReference type="PANTHER" id="PTHR43152">
    <property type="entry name" value="UVRABC SYSTEM PROTEIN A"/>
    <property type="match status" value="1"/>
</dbReference>